<keyword evidence="8" id="KW-0325">Glycoprotein</keyword>
<dbReference type="FunFam" id="3.80.10.10:FF:000041">
    <property type="entry name" value="LRR receptor-like serine/threonine-protein kinase ERECTA"/>
    <property type="match status" value="1"/>
</dbReference>
<evidence type="ECO:0000313" key="12">
    <source>
        <dbReference type="Proteomes" id="UP000249390"/>
    </source>
</evidence>
<keyword evidence="6" id="KW-0677">Repeat</keyword>
<dbReference type="InterPro" id="IPR001611">
    <property type="entry name" value="Leu-rich_rpt"/>
</dbReference>
<evidence type="ECO:0008006" key="13">
    <source>
        <dbReference type="Google" id="ProtNLM"/>
    </source>
</evidence>
<evidence type="ECO:0000256" key="6">
    <source>
        <dbReference type="ARBA" id="ARBA00022737"/>
    </source>
</evidence>
<evidence type="ECO:0000256" key="10">
    <source>
        <dbReference type="SAM" id="SignalP"/>
    </source>
</evidence>
<keyword evidence="12" id="KW-1185">Reference proteome</keyword>
<keyword evidence="5 10" id="KW-0732">Signal</keyword>
<evidence type="ECO:0000256" key="3">
    <source>
        <dbReference type="ARBA" id="ARBA00022525"/>
    </source>
</evidence>
<evidence type="ECO:0000256" key="2">
    <source>
        <dbReference type="ARBA" id="ARBA00004613"/>
    </source>
</evidence>
<feature type="region of interest" description="Disordered" evidence="9">
    <location>
        <begin position="39"/>
        <end position="64"/>
    </location>
</feature>
<evidence type="ECO:0000256" key="5">
    <source>
        <dbReference type="ARBA" id="ARBA00022729"/>
    </source>
</evidence>
<dbReference type="EMBL" id="NQVE01000058">
    <property type="protein sequence ID" value="RAL50556.1"/>
    <property type="molecule type" value="Genomic_DNA"/>
</dbReference>
<evidence type="ECO:0000256" key="1">
    <source>
        <dbReference type="ARBA" id="ARBA00004370"/>
    </source>
</evidence>
<evidence type="ECO:0000256" key="8">
    <source>
        <dbReference type="ARBA" id="ARBA00023180"/>
    </source>
</evidence>
<keyword evidence="7" id="KW-0472">Membrane</keyword>
<dbReference type="SUPFAM" id="SSF52058">
    <property type="entry name" value="L domain-like"/>
    <property type="match status" value="1"/>
</dbReference>
<dbReference type="GO" id="GO:0005576">
    <property type="term" value="C:extracellular region"/>
    <property type="evidence" value="ECO:0007669"/>
    <property type="project" value="UniProtKB-SubCell"/>
</dbReference>
<feature type="compositionally biased region" description="Basic residues" evidence="9">
    <location>
        <begin position="439"/>
        <end position="448"/>
    </location>
</feature>
<evidence type="ECO:0000256" key="9">
    <source>
        <dbReference type="SAM" id="MobiDB-lite"/>
    </source>
</evidence>
<accession>A0A328DZA6</accession>
<dbReference type="Pfam" id="PF00560">
    <property type="entry name" value="LRR_1"/>
    <property type="match status" value="5"/>
</dbReference>
<gene>
    <name evidence="11" type="ORF">DM860_014498</name>
</gene>
<sequence length="459" mass="50802">MKMASKFFSSTTFSSCHHLLFIFISLLLLLHCVTSSAASPSSQHKTQTSKITLGGENLPPPSPPSSTYNAKCGCHLPTVDPVIAQSIEVITKFKKVITNDPNGVTKTWRGNELCVNSAMYRGFRCYVPKGGMRHRVGGINFNGFNLDGNHMSLNGFIDSFQDLAVIHINSNNFTAGQSPLGISASKLPTLFELDLSNNKLAGEFPTAVLEANNLTFLDLRFNMLTGPIPPKVFTLDLDALFLNNNGFTGSIPQNLGSTPAFFLSLANNKLTGPIPKSIGSASKTMTEVLFLNNKLSGCLPYEIGLLKNASIFDASTNMLTGPLPQSLGCLGKMEILNLKNNELYGTVPESLCKLKYLEELSLSNNYFTQIGPNCRQLLEKKILDIENNCVLDLPNQRSATECKMFFKQPRKCPDPRSMLYAPCEINEVPKMEEELYHHQQKLKRRSSRTYKTLDAHRHH</sequence>
<keyword evidence="3" id="KW-0964">Secreted</keyword>
<feature type="compositionally biased region" description="Polar residues" evidence="9">
    <location>
        <begin position="39"/>
        <end position="51"/>
    </location>
</feature>
<dbReference type="InterPro" id="IPR051582">
    <property type="entry name" value="LRR_extensin-like_regulator"/>
</dbReference>
<dbReference type="PANTHER" id="PTHR32093:SF122">
    <property type="entry name" value="LEUCINE-RICH REPEAT-CONTAINING N-TERMINAL PLANT-TYPE DOMAIN-CONTAINING PROTEIN"/>
    <property type="match status" value="1"/>
</dbReference>
<feature type="signal peptide" evidence="10">
    <location>
        <begin position="1"/>
        <end position="38"/>
    </location>
</feature>
<evidence type="ECO:0000313" key="11">
    <source>
        <dbReference type="EMBL" id="RAL50556.1"/>
    </source>
</evidence>
<organism evidence="11 12">
    <name type="scientific">Cuscuta australis</name>
    <dbReference type="NCBI Taxonomy" id="267555"/>
    <lineage>
        <taxon>Eukaryota</taxon>
        <taxon>Viridiplantae</taxon>
        <taxon>Streptophyta</taxon>
        <taxon>Embryophyta</taxon>
        <taxon>Tracheophyta</taxon>
        <taxon>Spermatophyta</taxon>
        <taxon>Magnoliopsida</taxon>
        <taxon>eudicotyledons</taxon>
        <taxon>Gunneridae</taxon>
        <taxon>Pentapetalae</taxon>
        <taxon>asterids</taxon>
        <taxon>lamiids</taxon>
        <taxon>Solanales</taxon>
        <taxon>Convolvulaceae</taxon>
        <taxon>Cuscuteae</taxon>
        <taxon>Cuscuta</taxon>
        <taxon>Cuscuta subgen. Grammica</taxon>
        <taxon>Cuscuta sect. Cleistogrammica</taxon>
    </lineage>
</organism>
<reference evidence="11 12" key="1">
    <citation type="submission" date="2018-06" db="EMBL/GenBank/DDBJ databases">
        <title>The Genome of Cuscuta australis (Dodder) Provides Insight into the Evolution of Plant Parasitism.</title>
        <authorList>
            <person name="Liu H."/>
        </authorList>
    </citation>
    <scope>NUCLEOTIDE SEQUENCE [LARGE SCALE GENOMIC DNA]</scope>
    <source>
        <strain evidence="12">cv. Yunnan</strain>
        <tissue evidence="11">Vines</tissue>
    </source>
</reference>
<name>A0A328DZA6_9ASTE</name>
<dbReference type="Proteomes" id="UP000249390">
    <property type="component" value="Unassembled WGS sequence"/>
</dbReference>
<dbReference type="PANTHER" id="PTHR32093">
    <property type="entry name" value="LEUCINE-RICH REPEAT EXTENSIN-LIKE PROTEIN 3-RELATED"/>
    <property type="match status" value="1"/>
</dbReference>
<dbReference type="GO" id="GO:0016020">
    <property type="term" value="C:membrane"/>
    <property type="evidence" value="ECO:0007669"/>
    <property type="project" value="UniProtKB-SubCell"/>
</dbReference>
<comment type="subcellular location">
    <subcellularLocation>
        <location evidence="1">Membrane</location>
    </subcellularLocation>
    <subcellularLocation>
        <location evidence="2">Secreted</location>
    </subcellularLocation>
</comment>
<feature type="region of interest" description="Disordered" evidence="9">
    <location>
        <begin position="439"/>
        <end position="459"/>
    </location>
</feature>
<comment type="caution">
    <text evidence="11">The sequence shown here is derived from an EMBL/GenBank/DDBJ whole genome shotgun (WGS) entry which is preliminary data.</text>
</comment>
<dbReference type="InterPro" id="IPR032675">
    <property type="entry name" value="LRR_dom_sf"/>
</dbReference>
<feature type="chain" id="PRO_5016241540" description="Leucine-rich repeat-containing N-terminal plant-type domain-containing protein" evidence="10">
    <location>
        <begin position="39"/>
        <end position="459"/>
    </location>
</feature>
<protein>
    <recommendedName>
        <fullName evidence="13">Leucine-rich repeat-containing N-terminal plant-type domain-containing protein</fullName>
    </recommendedName>
</protein>
<dbReference type="AlphaFoldDB" id="A0A328DZA6"/>
<keyword evidence="4" id="KW-0433">Leucine-rich repeat</keyword>
<dbReference type="Gene3D" id="3.80.10.10">
    <property type="entry name" value="Ribonuclease Inhibitor"/>
    <property type="match status" value="2"/>
</dbReference>
<evidence type="ECO:0000256" key="4">
    <source>
        <dbReference type="ARBA" id="ARBA00022614"/>
    </source>
</evidence>
<evidence type="ECO:0000256" key="7">
    <source>
        <dbReference type="ARBA" id="ARBA00023136"/>
    </source>
</evidence>
<proteinExistence type="predicted"/>